<organism evidence="5">
    <name type="scientific">Brugia pahangi</name>
    <name type="common">Filarial nematode worm</name>
    <dbReference type="NCBI Taxonomy" id="6280"/>
    <lineage>
        <taxon>Eukaryota</taxon>
        <taxon>Metazoa</taxon>
        <taxon>Ecdysozoa</taxon>
        <taxon>Nematoda</taxon>
        <taxon>Chromadorea</taxon>
        <taxon>Rhabditida</taxon>
        <taxon>Spirurina</taxon>
        <taxon>Spiruromorpha</taxon>
        <taxon>Filarioidea</taxon>
        <taxon>Onchocercidae</taxon>
        <taxon>Brugia</taxon>
    </lineage>
</organism>
<evidence type="ECO:0000256" key="1">
    <source>
        <dbReference type="SAM" id="MobiDB-lite"/>
    </source>
</evidence>
<proteinExistence type="predicted"/>
<dbReference type="Proteomes" id="UP000278627">
    <property type="component" value="Unassembled WGS sequence"/>
</dbReference>
<dbReference type="WBParaSite" id="BPAG_0000752001-mRNA-1">
    <property type="protein sequence ID" value="BPAG_0000752001-mRNA-1"/>
    <property type="gene ID" value="BPAG_0000752001"/>
</dbReference>
<name>A0A0N4TH32_BRUPA</name>
<evidence type="ECO:0000313" key="5">
    <source>
        <dbReference type="WBParaSite" id="BPAG_0000752001-mRNA-1"/>
    </source>
</evidence>
<feature type="compositionally biased region" description="Basic and acidic residues" evidence="1">
    <location>
        <begin position="20"/>
        <end position="30"/>
    </location>
</feature>
<reference evidence="5" key="1">
    <citation type="submission" date="2017-02" db="UniProtKB">
        <authorList>
            <consortium name="WormBaseParasite"/>
        </authorList>
    </citation>
    <scope>IDENTIFICATION</scope>
</reference>
<keyword evidence="2" id="KW-1133">Transmembrane helix</keyword>
<dbReference type="AlphaFoldDB" id="A0A0N4TH32"/>
<gene>
    <name evidence="3" type="ORF">BPAG_LOCUS7483</name>
</gene>
<evidence type="ECO:0000313" key="4">
    <source>
        <dbReference type="Proteomes" id="UP000278627"/>
    </source>
</evidence>
<evidence type="ECO:0000256" key="2">
    <source>
        <dbReference type="SAM" id="Phobius"/>
    </source>
</evidence>
<reference evidence="3 4" key="2">
    <citation type="submission" date="2018-11" db="EMBL/GenBank/DDBJ databases">
        <authorList>
            <consortium name="Pathogen Informatics"/>
        </authorList>
    </citation>
    <scope>NUCLEOTIDE SEQUENCE [LARGE SCALE GENOMIC DNA]</scope>
</reference>
<protein>
    <submittedName>
        <fullName evidence="5">Transmembrane protein</fullName>
    </submittedName>
</protein>
<feature type="transmembrane region" description="Helical" evidence="2">
    <location>
        <begin position="46"/>
        <end position="68"/>
    </location>
</feature>
<feature type="compositionally biased region" description="Polar residues" evidence="1">
    <location>
        <begin position="8"/>
        <end position="19"/>
    </location>
</feature>
<evidence type="ECO:0000313" key="3">
    <source>
        <dbReference type="EMBL" id="VDN88669.1"/>
    </source>
</evidence>
<feature type="region of interest" description="Disordered" evidence="1">
    <location>
        <begin position="1"/>
        <end position="30"/>
    </location>
</feature>
<dbReference type="EMBL" id="UZAD01008541">
    <property type="protein sequence ID" value="VDN88669.1"/>
    <property type="molecule type" value="Genomic_DNA"/>
</dbReference>
<keyword evidence="2" id="KW-0812">Transmembrane</keyword>
<keyword evidence="2" id="KW-0472">Membrane</keyword>
<accession>A0A0N4TH32</accession>
<sequence length="75" mass="8992">MIDPIGTIDTTTKNKQHGSTRMEKKGNEERYRTDRIRMQCEMNDRFLFIVNFGFLLFILHTAANSLFYKIYLNKR</sequence>
<keyword evidence="4" id="KW-1185">Reference proteome</keyword>